<dbReference type="SMART" id="SM00355">
    <property type="entry name" value="ZnF_C2H2"/>
    <property type="match status" value="10"/>
</dbReference>
<dbReference type="InterPro" id="IPR013087">
    <property type="entry name" value="Znf_C2H2_type"/>
</dbReference>
<evidence type="ECO:0000256" key="1">
    <source>
        <dbReference type="ARBA" id="ARBA00022723"/>
    </source>
</evidence>
<dbReference type="GO" id="GO:0008270">
    <property type="term" value="F:zinc ion binding"/>
    <property type="evidence" value="ECO:0007669"/>
    <property type="project" value="UniProtKB-KW"/>
</dbReference>
<evidence type="ECO:0000313" key="7">
    <source>
        <dbReference type="EnsemblMetazoa" id="AQUA000695-PA"/>
    </source>
</evidence>
<dbReference type="STRING" id="34691.A0A182WT41"/>
<feature type="domain" description="C2H2-type" evidence="6">
    <location>
        <begin position="324"/>
        <end position="351"/>
    </location>
</feature>
<proteinExistence type="predicted"/>
<dbReference type="InterPro" id="IPR036236">
    <property type="entry name" value="Znf_C2H2_sf"/>
</dbReference>
<organism evidence="7 8">
    <name type="scientific">Anopheles quadriannulatus</name>
    <name type="common">Mosquito</name>
    <dbReference type="NCBI Taxonomy" id="34691"/>
    <lineage>
        <taxon>Eukaryota</taxon>
        <taxon>Metazoa</taxon>
        <taxon>Ecdysozoa</taxon>
        <taxon>Arthropoda</taxon>
        <taxon>Hexapoda</taxon>
        <taxon>Insecta</taxon>
        <taxon>Pterygota</taxon>
        <taxon>Neoptera</taxon>
        <taxon>Endopterygota</taxon>
        <taxon>Diptera</taxon>
        <taxon>Nematocera</taxon>
        <taxon>Culicoidea</taxon>
        <taxon>Culicidae</taxon>
        <taxon>Anophelinae</taxon>
        <taxon>Anopheles</taxon>
    </lineage>
</organism>
<evidence type="ECO:0000256" key="3">
    <source>
        <dbReference type="ARBA" id="ARBA00022771"/>
    </source>
</evidence>
<evidence type="ECO:0000256" key="5">
    <source>
        <dbReference type="PROSITE-ProRule" id="PRU00042"/>
    </source>
</evidence>
<dbReference type="PROSITE" id="PS00028">
    <property type="entry name" value="ZINC_FINGER_C2H2_1"/>
    <property type="match status" value="10"/>
</dbReference>
<protein>
    <recommendedName>
        <fullName evidence="6">C2H2-type domain-containing protein</fullName>
    </recommendedName>
</protein>
<keyword evidence="3 5" id="KW-0863">Zinc-finger</keyword>
<dbReference type="Gene3D" id="3.30.160.60">
    <property type="entry name" value="Classic Zinc Finger"/>
    <property type="match status" value="7"/>
</dbReference>
<feature type="domain" description="C2H2-type" evidence="6">
    <location>
        <begin position="296"/>
        <end position="323"/>
    </location>
</feature>
<keyword evidence="1" id="KW-0479">Metal-binding</keyword>
<dbReference type="PANTHER" id="PTHR24379">
    <property type="entry name" value="KRAB AND ZINC FINGER DOMAIN-CONTAINING"/>
    <property type="match status" value="1"/>
</dbReference>
<feature type="domain" description="C2H2-type" evidence="6">
    <location>
        <begin position="350"/>
        <end position="377"/>
    </location>
</feature>
<keyword evidence="4" id="KW-0862">Zinc</keyword>
<evidence type="ECO:0000256" key="2">
    <source>
        <dbReference type="ARBA" id="ARBA00022737"/>
    </source>
</evidence>
<feature type="domain" description="C2H2-type" evidence="6">
    <location>
        <begin position="144"/>
        <end position="171"/>
    </location>
</feature>
<evidence type="ECO:0000313" key="8">
    <source>
        <dbReference type="Proteomes" id="UP000076407"/>
    </source>
</evidence>
<feature type="domain" description="C2H2-type" evidence="6">
    <location>
        <begin position="102"/>
        <end position="130"/>
    </location>
</feature>
<feature type="domain" description="C2H2-type" evidence="6">
    <location>
        <begin position="172"/>
        <end position="199"/>
    </location>
</feature>
<feature type="domain" description="C2H2-type" evidence="6">
    <location>
        <begin position="226"/>
        <end position="250"/>
    </location>
</feature>
<reference evidence="7" key="1">
    <citation type="submission" date="2020-05" db="UniProtKB">
        <authorList>
            <consortium name="EnsemblMetazoa"/>
        </authorList>
    </citation>
    <scope>IDENTIFICATION</scope>
    <source>
        <strain evidence="7">SANGQUA</strain>
    </source>
</reference>
<name>A0A182WT41_ANOQN</name>
<feature type="domain" description="C2H2-type" evidence="6">
    <location>
        <begin position="198"/>
        <end position="225"/>
    </location>
</feature>
<dbReference type="Pfam" id="PF00096">
    <property type="entry name" value="zf-C2H2"/>
    <property type="match status" value="6"/>
</dbReference>
<evidence type="ECO:0000256" key="4">
    <source>
        <dbReference type="ARBA" id="ARBA00022833"/>
    </source>
</evidence>
<dbReference type="FunFam" id="3.30.160.60:FF:000100">
    <property type="entry name" value="Zinc finger 45-like"/>
    <property type="match status" value="1"/>
</dbReference>
<accession>A0A182WT41</accession>
<feature type="domain" description="C2H2-type" evidence="6">
    <location>
        <begin position="378"/>
        <end position="404"/>
    </location>
</feature>
<keyword evidence="2" id="KW-0677">Repeat</keyword>
<dbReference type="EnsemblMetazoa" id="AQUA000695-RA">
    <property type="protein sequence ID" value="AQUA000695-PA"/>
    <property type="gene ID" value="AQUA000695"/>
</dbReference>
<dbReference type="AlphaFoldDB" id="A0A182WT41"/>
<dbReference type="PANTHER" id="PTHR24379:SF127">
    <property type="entry name" value="BLOODY FINGERS-RELATED"/>
    <property type="match status" value="1"/>
</dbReference>
<keyword evidence="8" id="KW-1185">Reference proteome</keyword>
<dbReference type="SUPFAM" id="SSF57667">
    <property type="entry name" value="beta-beta-alpha zinc fingers"/>
    <property type="match status" value="4"/>
</dbReference>
<dbReference type="VEuPathDB" id="VectorBase:AQUA017849"/>
<dbReference type="GO" id="GO:0000981">
    <property type="term" value="F:DNA-binding transcription factor activity, RNA polymerase II-specific"/>
    <property type="evidence" value="ECO:0007669"/>
    <property type="project" value="TreeGrafter"/>
</dbReference>
<evidence type="ECO:0000259" key="6">
    <source>
        <dbReference type="PROSITE" id="PS50157"/>
    </source>
</evidence>
<sequence length="404" mass="46591">VIDEQYDDQSDSLSIASPKHEHITLEENFTYRCCECSIDFGDSEALKIHYESKHAKVIHGWESFGLSEIALFDTTDEEVEEDAGTYPQAPEPLQTNKLLELYRCCGCMLIFDTDADLQQHSETVHASNALQVDGDNAWQCNEKHICSECGKAVHSAAYLVSHMRLHSKELPFTCTLCGARFKLVRYLKWHMAMHKGLYKCKQCDSSYKSPSELQEHMNRHTGTRAFCCFLCGNGFHNKKNLNKHLRMVHSHYYMRVMQKNSTKINHINATYVIVHLPANSGHEQIVHVDPNSRKKYICNVCGAKVLSSSYLKVHMRLHSKENPYSCNLCGARFKVARYLKWHLRKHKELYPCKQCGLSCQSYSLLQDHMKTHFVGRKYSCTFCPKFFCQKPGLINHLNKVHKSE</sequence>
<dbReference type="Proteomes" id="UP000076407">
    <property type="component" value="Unassembled WGS sequence"/>
</dbReference>
<dbReference type="PROSITE" id="PS50157">
    <property type="entry name" value="ZINC_FINGER_C2H2_2"/>
    <property type="match status" value="9"/>
</dbReference>
<dbReference type="GO" id="GO:0000977">
    <property type="term" value="F:RNA polymerase II transcription regulatory region sequence-specific DNA binding"/>
    <property type="evidence" value="ECO:0007669"/>
    <property type="project" value="TreeGrafter"/>
</dbReference>
<dbReference type="GO" id="GO:0005634">
    <property type="term" value="C:nucleus"/>
    <property type="evidence" value="ECO:0007669"/>
    <property type="project" value="TreeGrafter"/>
</dbReference>